<dbReference type="EMBL" id="JADIKE010000024">
    <property type="protein sequence ID" value="MBM7124142.1"/>
    <property type="molecule type" value="Genomic_DNA"/>
</dbReference>
<evidence type="ECO:0000313" key="1">
    <source>
        <dbReference type="EMBL" id="MBM7124142.1"/>
    </source>
</evidence>
<proteinExistence type="predicted"/>
<organism evidence="1 2">
    <name type="scientific">Dyella flava</name>
    <dbReference type="NCBI Taxonomy" id="1920170"/>
    <lineage>
        <taxon>Bacteria</taxon>
        <taxon>Pseudomonadati</taxon>
        <taxon>Pseudomonadota</taxon>
        <taxon>Gammaproteobacteria</taxon>
        <taxon>Lysobacterales</taxon>
        <taxon>Rhodanobacteraceae</taxon>
        <taxon>Dyella</taxon>
    </lineage>
</organism>
<sequence>MNEILWPANFTPGFTDNFVSNEVIVAGLSTADVWPLLSNAPLWPTYYANSANIRFHDGKGPELEEGMRFYFETFGFPVEAQVLEYVAPANGKPGRVGWHGWGGEGDTRFDMYHPWLIEDLPGGRVRILTQESQKGKPAQELAKTKPNAMINGHQDWLDGLVAAAFKRKAS</sequence>
<gene>
    <name evidence="1" type="ORF">ISP19_02015</name>
</gene>
<keyword evidence="2" id="KW-1185">Reference proteome</keyword>
<accession>A0ABS2JYR6</accession>
<name>A0ABS2JYR6_9GAMM</name>
<reference evidence="1" key="1">
    <citation type="submission" date="2020-10" db="EMBL/GenBank/DDBJ databases">
        <title>Phylogeny of dyella-like bacteria.</title>
        <authorList>
            <person name="Fu J."/>
        </authorList>
    </citation>
    <scope>NUCLEOTIDE SEQUENCE</scope>
    <source>
        <strain evidence="1">DHOC52</strain>
    </source>
</reference>
<comment type="caution">
    <text evidence="1">The sequence shown here is derived from an EMBL/GenBank/DDBJ whole genome shotgun (WGS) entry which is preliminary data.</text>
</comment>
<evidence type="ECO:0000313" key="2">
    <source>
        <dbReference type="Proteomes" id="UP001430149"/>
    </source>
</evidence>
<dbReference type="SUPFAM" id="SSF55961">
    <property type="entry name" value="Bet v1-like"/>
    <property type="match status" value="1"/>
</dbReference>
<dbReference type="InterPro" id="IPR023393">
    <property type="entry name" value="START-like_dom_sf"/>
</dbReference>
<protein>
    <submittedName>
        <fullName evidence="1">SRPBCC domain-containing protein</fullName>
    </submittedName>
</protein>
<dbReference type="Proteomes" id="UP001430149">
    <property type="component" value="Unassembled WGS sequence"/>
</dbReference>
<dbReference type="Gene3D" id="3.30.530.20">
    <property type="match status" value="1"/>
</dbReference>